<organism evidence="3 4">
    <name type="scientific">Natronocalculus amylovorans</name>
    <dbReference type="NCBI Taxonomy" id="2917812"/>
    <lineage>
        <taxon>Archaea</taxon>
        <taxon>Methanobacteriati</taxon>
        <taxon>Methanobacteriota</taxon>
        <taxon>Stenosarchaea group</taxon>
        <taxon>Halobacteria</taxon>
        <taxon>Halobacteriales</taxon>
        <taxon>Haloferacaceae</taxon>
        <taxon>Natronocalculus</taxon>
    </lineage>
</organism>
<dbReference type="Proteomes" id="UP001203207">
    <property type="component" value="Unassembled WGS sequence"/>
</dbReference>
<reference evidence="3" key="2">
    <citation type="submission" date="2022-02" db="EMBL/GenBank/DDBJ databases">
        <authorList>
            <person name="Elcheninov A.G."/>
            <person name="Sorokin D.Y."/>
            <person name="Kublanov I.V."/>
        </authorList>
    </citation>
    <scope>NUCLEOTIDE SEQUENCE</scope>
    <source>
        <strain evidence="3">AArc-St2</strain>
    </source>
</reference>
<evidence type="ECO:0000313" key="4">
    <source>
        <dbReference type="Proteomes" id="UP001203207"/>
    </source>
</evidence>
<dbReference type="RefSeq" id="WP_250585052.1">
    <property type="nucleotide sequence ID" value="NZ_JAKRVX010000005.1"/>
</dbReference>
<name>A0AAE3FYP6_9EURY</name>
<feature type="transmembrane region" description="Helical" evidence="2">
    <location>
        <begin position="6"/>
        <end position="24"/>
    </location>
</feature>
<keyword evidence="2" id="KW-0812">Transmembrane</keyword>
<sequence>MSEWKLFAASIAAGVSLLSIIILVNLGMVVPMAAMGLLAVLSISYFVSKSILADDADESDGARTEQGETIDDPVEQPRQAYMDGKINEAELERRIGEKLGEGKYRDAETYLETEPRR</sequence>
<reference evidence="3" key="1">
    <citation type="journal article" date="2022" name="Syst. Appl. Microbiol.">
        <title>Natronocalculus amylovorans gen. nov., sp. nov., and Natranaeroarchaeum aerophilus sp. nov., dominant culturable amylolytic natronoarchaea from hypersaline soda lakes in southwestern Siberia.</title>
        <authorList>
            <person name="Sorokin D.Y."/>
            <person name="Elcheninov A.G."/>
            <person name="Khizhniak T.V."/>
            <person name="Koenen M."/>
            <person name="Bale N.J."/>
            <person name="Damste J.S.S."/>
            <person name="Kublanov I.V."/>
        </authorList>
    </citation>
    <scope>NUCLEOTIDE SEQUENCE</scope>
    <source>
        <strain evidence="3">AArc-St2</strain>
    </source>
</reference>
<evidence type="ECO:0008006" key="5">
    <source>
        <dbReference type="Google" id="ProtNLM"/>
    </source>
</evidence>
<dbReference type="AlphaFoldDB" id="A0AAE3FYP6"/>
<proteinExistence type="predicted"/>
<evidence type="ECO:0000256" key="2">
    <source>
        <dbReference type="SAM" id="Phobius"/>
    </source>
</evidence>
<dbReference type="EMBL" id="JAKRVX010000005">
    <property type="protein sequence ID" value="MCL9817741.1"/>
    <property type="molecule type" value="Genomic_DNA"/>
</dbReference>
<evidence type="ECO:0000256" key="1">
    <source>
        <dbReference type="SAM" id="MobiDB-lite"/>
    </source>
</evidence>
<keyword evidence="2" id="KW-1133">Transmembrane helix</keyword>
<gene>
    <name evidence="3" type="ORF">AArcSt2_12375</name>
</gene>
<feature type="region of interest" description="Disordered" evidence="1">
    <location>
        <begin position="56"/>
        <end position="78"/>
    </location>
</feature>
<comment type="caution">
    <text evidence="3">The sequence shown here is derived from an EMBL/GenBank/DDBJ whole genome shotgun (WGS) entry which is preliminary data.</text>
</comment>
<keyword evidence="2" id="KW-0472">Membrane</keyword>
<protein>
    <recommendedName>
        <fullName evidence="5">SHOCT domain-containing protein</fullName>
    </recommendedName>
</protein>
<keyword evidence="4" id="KW-1185">Reference proteome</keyword>
<evidence type="ECO:0000313" key="3">
    <source>
        <dbReference type="EMBL" id="MCL9817741.1"/>
    </source>
</evidence>
<accession>A0AAE3FYP6</accession>